<dbReference type="Gene3D" id="3.60.10.10">
    <property type="entry name" value="Endonuclease/exonuclease/phosphatase"/>
    <property type="match status" value="1"/>
</dbReference>
<evidence type="ECO:0000313" key="2">
    <source>
        <dbReference type="EMBL" id="KAJ8438560.1"/>
    </source>
</evidence>
<keyword evidence="3" id="KW-1185">Reference proteome</keyword>
<gene>
    <name evidence="2" type="ORF">Cgig2_024649</name>
</gene>
<feature type="compositionally biased region" description="Low complexity" evidence="1">
    <location>
        <begin position="176"/>
        <end position="187"/>
    </location>
</feature>
<dbReference type="AlphaFoldDB" id="A0A9Q1K7Z6"/>
<dbReference type="Proteomes" id="UP001153076">
    <property type="component" value="Unassembled WGS sequence"/>
</dbReference>
<dbReference type="EMBL" id="JAKOGI010000250">
    <property type="protein sequence ID" value="KAJ8438560.1"/>
    <property type="molecule type" value="Genomic_DNA"/>
</dbReference>
<protein>
    <recommendedName>
        <fullName evidence="4">Endonuclease/exonuclease/phosphatase domain-containing protein</fullName>
    </recommendedName>
</protein>
<evidence type="ECO:0000256" key="1">
    <source>
        <dbReference type="SAM" id="MobiDB-lite"/>
    </source>
</evidence>
<comment type="caution">
    <text evidence="2">The sequence shown here is derived from an EMBL/GenBank/DDBJ whole genome shotgun (WGS) entry which is preliminary data.</text>
</comment>
<feature type="region of interest" description="Disordered" evidence="1">
    <location>
        <begin position="170"/>
        <end position="197"/>
    </location>
</feature>
<sequence length="292" mass="33487">MAKGVWSKQPITESVHRALEINQLEAEPHLYRRCSISNCFRSPFSGEIDRLLESENQTISAPISERQTCVETVSQESESLDYVEVNDKIRFPAADIQEEGAFVIPFTSENDRQSAMSRHPILFERRPVIMKKWGPDLELQKEQVQSADIWIRCLDMRNQYRKTKGTTAIWVRKEAPSQPQKESSSSEPRLETQQRLNRQSNTISIPEIVCGDFNNVLYTNERVGGQQASHLEINALKGRMDVCSLVALRQNGCFYTWNKKHVYSRIDQALHAKQDLESIHMQLHALPGDEGC</sequence>
<dbReference type="SUPFAM" id="SSF56219">
    <property type="entry name" value="DNase I-like"/>
    <property type="match status" value="1"/>
</dbReference>
<accession>A0A9Q1K7Z6</accession>
<proteinExistence type="predicted"/>
<evidence type="ECO:0008006" key="4">
    <source>
        <dbReference type="Google" id="ProtNLM"/>
    </source>
</evidence>
<organism evidence="2 3">
    <name type="scientific">Carnegiea gigantea</name>
    <dbReference type="NCBI Taxonomy" id="171969"/>
    <lineage>
        <taxon>Eukaryota</taxon>
        <taxon>Viridiplantae</taxon>
        <taxon>Streptophyta</taxon>
        <taxon>Embryophyta</taxon>
        <taxon>Tracheophyta</taxon>
        <taxon>Spermatophyta</taxon>
        <taxon>Magnoliopsida</taxon>
        <taxon>eudicotyledons</taxon>
        <taxon>Gunneridae</taxon>
        <taxon>Pentapetalae</taxon>
        <taxon>Caryophyllales</taxon>
        <taxon>Cactineae</taxon>
        <taxon>Cactaceae</taxon>
        <taxon>Cactoideae</taxon>
        <taxon>Echinocereeae</taxon>
        <taxon>Carnegiea</taxon>
    </lineage>
</organism>
<reference evidence="2" key="1">
    <citation type="submission" date="2022-04" db="EMBL/GenBank/DDBJ databases">
        <title>Carnegiea gigantea Genome sequencing and assembly v2.</title>
        <authorList>
            <person name="Copetti D."/>
            <person name="Sanderson M.J."/>
            <person name="Burquez A."/>
            <person name="Wojciechowski M.F."/>
        </authorList>
    </citation>
    <scope>NUCLEOTIDE SEQUENCE</scope>
    <source>
        <strain evidence="2">SGP5-SGP5p</strain>
        <tissue evidence="2">Aerial part</tissue>
    </source>
</reference>
<dbReference type="OrthoDB" id="692400at2759"/>
<evidence type="ECO:0000313" key="3">
    <source>
        <dbReference type="Proteomes" id="UP001153076"/>
    </source>
</evidence>
<dbReference type="InterPro" id="IPR036691">
    <property type="entry name" value="Endo/exonu/phosph_ase_sf"/>
</dbReference>
<name>A0A9Q1K7Z6_9CARY</name>